<dbReference type="Proteomes" id="UP000038010">
    <property type="component" value="Unassembled WGS sequence"/>
</dbReference>
<gene>
    <name evidence="2" type="ORF">AB675_8984</name>
</gene>
<reference evidence="2 3" key="1">
    <citation type="submission" date="2015-06" db="EMBL/GenBank/DDBJ databases">
        <title>Draft genome of the ant-associated black yeast Phialophora attae CBS 131958.</title>
        <authorList>
            <person name="Moreno L.F."/>
            <person name="Stielow B.J."/>
            <person name="de Hoog S."/>
            <person name="Vicente V.A."/>
            <person name="Weiss V.A."/>
            <person name="de Vries M."/>
            <person name="Cruz L.M."/>
            <person name="Souza E.M."/>
        </authorList>
    </citation>
    <scope>NUCLEOTIDE SEQUENCE [LARGE SCALE GENOMIC DNA]</scope>
    <source>
        <strain evidence="2 3">CBS 131958</strain>
    </source>
</reference>
<accession>A0A0N1NXG4</accession>
<evidence type="ECO:0000313" key="3">
    <source>
        <dbReference type="Proteomes" id="UP000038010"/>
    </source>
</evidence>
<dbReference type="AlphaFoldDB" id="A0A0N1NXG4"/>
<proteinExistence type="predicted"/>
<dbReference type="GeneID" id="28741359"/>
<feature type="compositionally biased region" description="Acidic residues" evidence="1">
    <location>
        <begin position="288"/>
        <end position="314"/>
    </location>
</feature>
<sequence length="330" mass="35450">MPWSSADAVLDPALKGLSAGCPPAPGIVELADDCAVAIRCLTLSAAECVLSIQRYIPDCLLSEDNNPAAPELLHVFLKSAGLKGALTWGFDPYTFAGPMTVYAIGANNFALTCDGTLLADRIRREIDAAGSLVDSDDATTENRSRSRDQLTDLLALNGMCGLPVPVRYEMLHACVRHDLGSCLSLLLQKHVFGVPGKTKDRTPGASVTKEELQTLCGRAAGHRNGQLYTDLDAAVGAIRRLEEKARARGYPHWQDFAYAVRNGYARYKCYIDDHVEDCDGFRCMEISSDDERDSSEADNDGLDGSGLDDSDSDNGDVGSSGAHESDADEI</sequence>
<organism evidence="2 3">
    <name type="scientific">Cyphellophora attinorum</name>
    <dbReference type="NCBI Taxonomy" id="1664694"/>
    <lineage>
        <taxon>Eukaryota</taxon>
        <taxon>Fungi</taxon>
        <taxon>Dikarya</taxon>
        <taxon>Ascomycota</taxon>
        <taxon>Pezizomycotina</taxon>
        <taxon>Eurotiomycetes</taxon>
        <taxon>Chaetothyriomycetidae</taxon>
        <taxon>Chaetothyriales</taxon>
        <taxon>Cyphellophoraceae</taxon>
        <taxon>Cyphellophora</taxon>
    </lineage>
</organism>
<comment type="caution">
    <text evidence="2">The sequence shown here is derived from an EMBL/GenBank/DDBJ whole genome shotgun (WGS) entry which is preliminary data.</text>
</comment>
<feature type="region of interest" description="Disordered" evidence="1">
    <location>
        <begin position="288"/>
        <end position="330"/>
    </location>
</feature>
<protein>
    <submittedName>
        <fullName evidence="2">Uncharacterized protein</fullName>
    </submittedName>
</protein>
<dbReference type="VEuPathDB" id="FungiDB:AB675_8984"/>
<dbReference type="EMBL" id="LFJN01000068">
    <property type="protein sequence ID" value="KPI34312.1"/>
    <property type="molecule type" value="Genomic_DNA"/>
</dbReference>
<name>A0A0N1NXG4_9EURO</name>
<evidence type="ECO:0000313" key="2">
    <source>
        <dbReference type="EMBL" id="KPI34312.1"/>
    </source>
</evidence>
<keyword evidence="3" id="KW-1185">Reference proteome</keyword>
<dbReference type="RefSeq" id="XP_017994275.1">
    <property type="nucleotide sequence ID" value="XM_018149479.1"/>
</dbReference>
<evidence type="ECO:0000256" key="1">
    <source>
        <dbReference type="SAM" id="MobiDB-lite"/>
    </source>
</evidence>